<gene>
    <name evidence="1" type="ORF">ICJ84_09085</name>
</gene>
<proteinExistence type="predicted"/>
<name>A0A8J6UH67_9FLAO</name>
<dbReference type="AlphaFoldDB" id="A0A8J6UH67"/>
<organism evidence="1 2">
    <name type="scientific">Aestuariibaculum suncheonense</name>
    <dbReference type="NCBI Taxonomy" id="1028745"/>
    <lineage>
        <taxon>Bacteria</taxon>
        <taxon>Pseudomonadati</taxon>
        <taxon>Bacteroidota</taxon>
        <taxon>Flavobacteriia</taxon>
        <taxon>Flavobacteriales</taxon>
        <taxon>Flavobacteriaceae</taxon>
    </lineage>
</organism>
<reference evidence="1" key="2">
    <citation type="submission" date="2020-09" db="EMBL/GenBank/DDBJ databases">
        <authorList>
            <person name="Wu Z."/>
        </authorList>
    </citation>
    <scope>NUCLEOTIDE SEQUENCE</scope>
    <source>
        <strain evidence="1">SC17</strain>
    </source>
</reference>
<dbReference type="Gene3D" id="3.10.450.360">
    <property type="match status" value="1"/>
</dbReference>
<protein>
    <submittedName>
        <fullName evidence="1">Nicotinate-nucleotide adenylyltransferase</fullName>
    </submittedName>
</protein>
<evidence type="ECO:0000313" key="1">
    <source>
        <dbReference type="EMBL" id="MBD0835589.1"/>
    </source>
</evidence>
<sequence>MKNIIIGLFILGLTTSIYAQVPIQLPEVVIVHNYKYLDATGSRDLAIDVEKLELKVSDFNVKDLDIYSEDNEYYEVFFIIPKGKILATYDHESTLLRTAERFKNIDLPEDVKQAVAERFPQWKLSKNVYLVNYYEPDNIKKLYKITLENGDKHIRVKIDDHGDFM</sequence>
<comment type="caution">
    <text evidence="1">The sequence shown here is derived from an EMBL/GenBank/DDBJ whole genome shotgun (WGS) entry which is preliminary data.</text>
</comment>
<dbReference type="Proteomes" id="UP000602057">
    <property type="component" value="Unassembled WGS sequence"/>
</dbReference>
<dbReference type="EMBL" id="JACVXC010000003">
    <property type="protein sequence ID" value="MBD0835589.1"/>
    <property type="molecule type" value="Genomic_DNA"/>
</dbReference>
<dbReference type="GO" id="GO:0016779">
    <property type="term" value="F:nucleotidyltransferase activity"/>
    <property type="evidence" value="ECO:0007669"/>
    <property type="project" value="UniProtKB-KW"/>
</dbReference>
<keyword evidence="1" id="KW-0548">Nucleotidyltransferase</keyword>
<evidence type="ECO:0000313" key="2">
    <source>
        <dbReference type="Proteomes" id="UP000602057"/>
    </source>
</evidence>
<accession>A0A8J6UH67</accession>
<dbReference type="RefSeq" id="WP_188216083.1">
    <property type="nucleotide sequence ID" value="NZ_BAABGH010000005.1"/>
</dbReference>
<keyword evidence="1" id="KW-0808">Transferase</keyword>
<reference evidence="1" key="1">
    <citation type="journal article" date="2013" name="Int. J. Syst. Evol. Microbiol.">
        <title>Aestuariibaculum suncheonense gen. nov., sp. nov., a marine bacterium of the family Flavobacteriaceae isolated from a tidal flat and emended descriptions of the genera Gaetbulibacter and Tamlana.</title>
        <authorList>
            <person name="Jeong S.H."/>
            <person name="Park M.S."/>
            <person name="Jin H.M."/>
            <person name="Lee K."/>
            <person name="Park W."/>
            <person name="Jeon C.O."/>
        </authorList>
    </citation>
    <scope>NUCLEOTIDE SEQUENCE</scope>
    <source>
        <strain evidence="1">SC17</strain>
    </source>
</reference>
<keyword evidence="2" id="KW-1185">Reference proteome</keyword>
<dbReference type="SUPFAM" id="SSF160574">
    <property type="entry name" value="BT0923-like"/>
    <property type="match status" value="1"/>
</dbReference>